<sequence>MLLRLIGVLGVFLAPGSLIGFSAEPLFPILATTVTVEKPTTLSELLKRVENQSGLKVEVGTLDADAVVPAAGKKPFWELLESVAATTNTHLAINGASKSIAFAAGRSATAASLEGPFRISNKSITAKIDGVTGQSGYVVALDVHWEPRFPVFRMDAQPRITSAKDDLGNALRVRETSVKTAITGYSHTAEVRVEGLTRKAGAVAALAGEFTVTASPKMLAFAFDDLSTLPVTKQLDGVKATITKVLKREEVWEIQLTVEYPNPPPAFESFESWTNHNTFQLVPPNKRAGVVIVNSDITSNDRVITAAYRFSQKAVDLANRKGWSIVCESPAPLVEFSLPFRLKDLKLP</sequence>
<organism evidence="1 2">
    <name type="scientific">Limnoglobus roseus</name>
    <dbReference type="NCBI Taxonomy" id="2598579"/>
    <lineage>
        <taxon>Bacteria</taxon>
        <taxon>Pseudomonadati</taxon>
        <taxon>Planctomycetota</taxon>
        <taxon>Planctomycetia</taxon>
        <taxon>Gemmatales</taxon>
        <taxon>Gemmataceae</taxon>
        <taxon>Limnoglobus</taxon>
    </lineage>
</organism>
<accession>A0A5C1AMC1</accession>
<dbReference type="Proteomes" id="UP000324974">
    <property type="component" value="Chromosome"/>
</dbReference>
<keyword evidence="2" id="KW-1185">Reference proteome</keyword>
<gene>
    <name evidence="1" type="ORF">PX52LOC_06163</name>
</gene>
<proteinExistence type="predicted"/>
<reference evidence="2" key="1">
    <citation type="submission" date="2019-08" db="EMBL/GenBank/DDBJ databases">
        <title>Limnoglobus roseus gen. nov., sp. nov., a novel freshwater planctomycete with a giant genome from the family Gemmataceae.</title>
        <authorList>
            <person name="Kulichevskaya I.S."/>
            <person name="Naumoff D.G."/>
            <person name="Miroshnikov K."/>
            <person name="Ivanova A."/>
            <person name="Philippov D.A."/>
            <person name="Hakobyan A."/>
            <person name="Rijpstra I.C."/>
            <person name="Sinninghe Damste J.S."/>
            <person name="Liesack W."/>
            <person name="Dedysh S.N."/>
        </authorList>
    </citation>
    <scope>NUCLEOTIDE SEQUENCE [LARGE SCALE GENOMIC DNA]</scope>
    <source>
        <strain evidence="2">PX52</strain>
    </source>
</reference>
<dbReference type="KEGG" id="lrs:PX52LOC_06163"/>
<dbReference type="AlphaFoldDB" id="A0A5C1AMC1"/>
<name>A0A5C1AMC1_9BACT</name>
<evidence type="ECO:0000313" key="1">
    <source>
        <dbReference type="EMBL" id="QEL19106.1"/>
    </source>
</evidence>
<dbReference type="EMBL" id="CP042425">
    <property type="protein sequence ID" value="QEL19106.1"/>
    <property type="molecule type" value="Genomic_DNA"/>
</dbReference>
<protein>
    <submittedName>
        <fullName evidence="1">Uncharacterized protein</fullName>
    </submittedName>
</protein>
<evidence type="ECO:0000313" key="2">
    <source>
        <dbReference type="Proteomes" id="UP000324974"/>
    </source>
</evidence>